<dbReference type="PROSITE" id="PS50137">
    <property type="entry name" value="DS_RBD"/>
    <property type="match status" value="1"/>
</dbReference>
<dbReference type="GO" id="GO:0003723">
    <property type="term" value="F:RNA binding"/>
    <property type="evidence" value="ECO:0007669"/>
    <property type="project" value="UniProtKB-UniRule"/>
</dbReference>
<evidence type="ECO:0000256" key="2">
    <source>
        <dbReference type="SAM" id="MobiDB-lite"/>
    </source>
</evidence>
<gene>
    <name evidence="4" type="ORF">Pta02_69130</name>
</gene>
<dbReference type="InterPro" id="IPR014720">
    <property type="entry name" value="dsRBD_dom"/>
</dbReference>
<organism evidence="4 5">
    <name type="scientific">Planobispora takensis</name>
    <dbReference type="NCBI Taxonomy" id="1367882"/>
    <lineage>
        <taxon>Bacteria</taxon>
        <taxon>Bacillati</taxon>
        <taxon>Actinomycetota</taxon>
        <taxon>Actinomycetes</taxon>
        <taxon>Streptosporangiales</taxon>
        <taxon>Streptosporangiaceae</taxon>
        <taxon>Planobispora</taxon>
    </lineage>
</organism>
<evidence type="ECO:0000259" key="3">
    <source>
        <dbReference type="PROSITE" id="PS50137"/>
    </source>
</evidence>
<keyword evidence="5" id="KW-1185">Reference proteome</keyword>
<evidence type="ECO:0000256" key="1">
    <source>
        <dbReference type="PROSITE-ProRule" id="PRU00266"/>
    </source>
</evidence>
<dbReference type="Proteomes" id="UP000634476">
    <property type="component" value="Unassembled WGS sequence"/>
</dbReference>
<dbReference type="SMART" id="SM00358">
    <property type="entry name" value="DSRM"/>
    <property type="match status" value="1"/>
</dbReference>
<evidence type="ECO:0000313" key="4">
    <source>
        <dbReference type="EMBL" id="GII04905.1"/>
    </source>
</evidence>
<evidence type="ECO:0000313" key="5">
    <source>
        <dbReference type="Proteomes" id="UP000634476"/>
    </source>
</evidence>
<dbReference type="AlphaFoldDB" id="A0A8J3T671"/>
<dbReference type="Gene3D" id="3.30.160.20">
    <property type="match status" value="1"/>
</dbReference>
<dbReference type="SUPFAM" id="SSF54768">
    <property type="entry name" value="dsRNA-binding domain-like"/>
    <property type="match status" value="1"/>
</dbReference>
<name>A0A8J3T671_9ACTN</name>
<sequence length="265" mass="28436">MTQNPSFSDLWQDDERLPASPARGGPESTRAGGQESERSFFCRICQRSERGRWVPAGWYLLERAPGGKGRHLRLGLYCSVDCLVRAGQLLEEGAATHARRLDLPSEAERRRERERVVEVAQTLLSGGMSIRQAADQLTVPAFTLKTWLREAGVRIEAATAPQQAARVAVAAAAGSAGQRPTVEHHPVSVLNEWEQQGRIGRLEWEVASTGPAHAPVFCAVVSARLTEGERVVRASGQGASKAAARTVAAAMLLSEVGEPGASPSG</sequence>
<dbReference type="EMBL" id="BOOK01000057">
    <property type="protein sequence ID" value="GII04905.1"/>
    <property type="molecule type" value="Genomic_DNA"/>
</dbReference>
<keyword evidence="1" id="KW-0694">RNA-binding</keyword>
<comment type="caution">
    <text evidence="4">The sequence shown here is derived from an EMBL/GenBank/DDBJ whole genome shotgun (WGS) entry which is preliminary data.</text>
</comment>
<feature type="domain" description="DRBM" evidence="3">
    <location>
        <begin position="185"/>
        <end position="258"/>
    </location>
</feature>
<accession>A0A8J3T671</accession>
<protein>
    <recommendedName>
        <fullName evidence="3">DRBM domain-containing protein</fullName>
    </recommendedName>
</protein>
<dbReference type="RefSeq" id="WP_203879139.1">
    <property type="nucleotide sequence ID" value="NZ_BOOK01000057.1"/>
</dbReference>
<feature type="region of interest" description="Disordered" evidence="2">
    <location>
        <begin position="1"/>
        <end position="35"/>
    </location>
</feature>
<reference evidence="4" key="1">
    <citation type="submission" date="2021-01" db="EMBL/GenBank/DDBJ databases">
        <title>Whole genome shotgun sequence of Planobispora takensis NBRC 109077.</title>
        <authorList>
            <person name="Komaki H."/>
            <person name="Tamura T."/>
        </authorList>
    </citation>
    <scope>NUCLEOTIDE SEQUENCE</scope>
    <source>
        <strain evidence="4">NBRC 109077</strain>
    </source>
</reference>
<proteinExistence type="predicted"/>